<dbReference type="InterPro" id="IPR001810">
    <property type="entry name" value="F-box_dom"/>
</dbReference>
<protein>
    <submittedName>
        <fullName evidence="4">Uncharacterized protein</fullName>
    </submittedName>
</protein>
<dbReference type="InterPro" id="IPR032675">
    <property type="entry name" value="LRR_dom_sf"/>
</dbReference>
<proteinExistence type="predicted"/>
<dbReference type="Pfam" id="PF23622">
    <property type="entry name" value="LRR_At1g61320_AtMIF1"/>
    <property type="match status" value="1"/>
</dbReference>
<feature type="domain" description="At1g61320/AtMIF1 LRR" evidence="3">
    <location>
        <begin position="101"/>
        <end position="486"/>
    </location>
</feature>
<comment type="caution">
    <text evidence="4">The sequence shown here is derived from an EMBL/GenBank/DDBJ whole genome shotgun (WGS) entry which is preliminary data.</text>
</comment>
<dbReference type="Proteomes" id="UP000324897">
    <property type="component" value="Chromosome 2"/>
</dbReference>
<evidence type="ECO:0000259" key="3">
    <source>
        <dbReference type="Pfam" id="PF23622"/>
    </source>
</evidence>
<organism evidence="4 5">
    <name type="scientific">Eragrostis curvula</name>
    <name type="common">weeping love grass</name>
    <dbReference type="NCBI Taxonomy" id="38414"/>
    <lineage>
        <taxon>Eukaryota</taxon>
        <taxon>Viridiplantae</taxon>
        <taxon>Streptophyta</taxon>
        <taxon>Embryophyta</taxon>
        <taxon>Tracheophyta</taxon>
        <taxon>Spermatophyta</taxon>
        <taxon>Magnoliopsida</taxon>
        <taxon>Liliopsida</taxon>
        <taxon>Poales</taxon>
        <taxon>Poaceae</taxon>
        <taxon>PACMAD clade</taxon>
        <taxon>Chloridoideae</taxon>
        <taxon>Eragrostideae</taxon>
        <taxon>Eragrostidinae</taxon>
        <taxon>Eragrostis</taxon>
    </lineage>
</organism>
<dbReference type="Pfam" id="PF00646">
    <property type="entry name" value="F-box"/>
    <property type="match status" value="1"/>
</dbReference>
<evidence type="ECO:0000259" key="2">
    <source>
        <dbReference type="Pfam" id="PF00646"/>
    </source>
</evidence>
<name>A0A5J9UTS9_9POAL</name>
<dbReference type="PANTHER" id="PTHR34145">
    <property type="entry name" value="OS02G0105600 PROTEIN"/>
    <property type="match status" value="1"/>
</dbReference>
<dbReference type="OrthoDB" id="600819at2759"/>
<dbReference type="EMBL" id="RWGY01000013">
    <property type="protein sequence ID" value="TVU27252.1"/>
    <property type="molecule type" value="Genomic_DNA"/>
</dbReference>
<reference evidence="4 5" key="1">
    <citation type="journal article" date="2019" name="Sci. Rep.">
        <title>A high-quality genome of Eragrostis curvula grass provides insights into Poaceae evolution and supports new strategies to enhance forage quality.</title>
        <authorList>
            <person name="Carballo J."/>
            <person name="Santos B.A.C.M."/>
            <person name="Zappacosta D."/>
            <person name="Garbus I."/>
            <person name="Selva J.P."/>
            <person name="Gallo C.A."/>
            <person name="Diaz A."/>
            <person name="Albertini E."/>
            <person name="Caccamo M."/>
            <person name="Echenique V."/>
        </authorList>
    </citation>
    <scope>NUCLEOTIDE SEQUENCE [LARGE SCALE GENOMIC DNA]</scope>
    <source>
        <strain evidence="5">cv. Victoria</strain>
        <tissue evidence="4">Leaf</tissue>
    </source>
</reference>
<keyword evidence="5" id="KW-1185">Reference proteome</keyword>
<dbReference type="PANTHER" id="PTHR34145:SF7">
    <property type="entry name" value="F-BOX_LRR-REPEAT PROTEIN"/>
    <property type="match status" value="1"/>
</dbReference>
<dbReference type="AlphaFoldDB" id="A0A5J9UTS9"/>
<dbReference type="SUPFAM" id="SSF52047">
    <property type="entry name" value="RNI-like"/>
    <property type="match status" value="1"/>
</dbReference>
<feature type="non-terminal residue" evidence="4">
    <location>
        <position position="1"/>
    </location>
</feature>
<evidence type="ECO:0000313" key="5">
    <source>
        <dbReference type="Proteomes" id="UP000324897"/>
    </source>
</evidence>
<gene>
    <name evidence="4" type="ORF">EJB05_29850</name>
</gene>
<accession>A0A5J9UTS9</accession>
<evidence type="ECO:0000313" key="4">
    <source>
        <dbReference type="EMBL" id="TVU27252.1"/>
    </source>
</evidence>
<dbReference type="InterPro" id="IPR036047">
    <property type="entry name" value="F-box-like_dom_sf"/>
</dbReference>
<dbReference type="SUPFAM" id="SSF81383">
    <property type="entry name" value="F-box domain"/>
    <property type="match status" value="1"/>
</dbReference>
<dbReference type="InterPro" id="IPR053772">
    <property type="entry name" value="At1g61320/At1g61330-like"/>
</dbReference>
<dbReference type="Gramene" id="TVU27252">
    <property type="protein sequence ID" value="TVU27252"/>
    <property type="gene ID" value="EJB05_29850"/>
</dbReference>
<evidence type="ECO:0000256" key="1">
    <source>
        <dbReference type="SAM" id="MobiDB-lite"/>
    </source>
</evidence>
<sequence>GLIASPSRANGKGTPYQPDDDYQGGETQMYVEPSLPEEVWCHIHSLMSMRDAARAACVSRAFLHSWRCHPNLTFSNTTLGLNKACGNDETSRDFSSKVDEILKKHSGIGVKKLKIMLKDYNVKDSCYLDSWLQIAVTPGIEELALTLPMEANYNFPYSVISNGSGDSIRYICLAWCSFHPRAEFGWLRSLTRLHLRSVYITGDELECLLSNSFALERLEIRYCDGIVCLKIPCMLEQLSHIKVHGCGRLLVLDSRAPNISSLYFDGDHRIQLSLGETLQMQNLTMSFSGAVHYTRVELPSSMPNLKTATIYSRSEMANTPMLHSKYLHLNKLSIVLSAVTFPPDYDYYSLVSFLDACPSLETLVLDVSQQKMEHASICTDPSDLRRMREHHHHKMKNVRILGFTSAKSLIELTCHVVENVTSLKRLTLEAHQSSFRCYVPDHKCSKCSPLSMDVLKEAHRALMAIRTYIEPQVPSTAKLHVVKPCSRCHTLGN</sequence>
<dbReference type="InterPro" id="IPR055357">
    <property type="entry name" value="LRR_At1g61320_AtMIF1"/>
</dbReference>
<dbReference type="Gene3D" id="3.80.10.10">
    <property type="entry name" value="Ribonuclease Inhibitor"/>
    <property type="match status" value="1"/>
</dbReference>
<feature type="region of interest" description="Disordered" evidence="1">
    <location>
        <begin position="1"/>
        <end position="26"/>
    </location>
</feature>
<feature type="domain" description="F-box" evidence="2">
    <location>
        <begin position="34"/>
        <end position="67"/>
    </location>
</feature>